<dbReference type="InterPro" id="IPR027434">
    <property type="entry name" value="Homing_endonucl"/>
</dbReference>
<feature type="region of interest" description="Disordered" evidence="3">
    <location>
        <begin position="983"/>
        <end position="1016"/>
    </location>
</feature>
<accession>A0A8J3ED48</accession>
<dbReference type="Pfam" id="PF05876">
    <property type="entry name" value="GpA_ATPase"/>
    <property type="match status" value="2"/>
</dbReference>
<dbReference type="SUPFAM" id="SSF51294">
    <property type="entry name" value="Hedgehog/intein (Hint) domain"/>
    <property type="match status" value="1"/>
</dbReference>
<protein>
    <recommendedName>
        <fullName evidence="4">DOD-type homing endonuclease domain-containing protein</fullName>
    </recommendedName>
</protein>
<dbReference type="EMBL" id="BMKS01000008">
    <property type="protein sequence ID" value="GGG39417.1"/>
    <property type="molecule type" value="Genomic_DNA"/>
</dbReference>
<dbReference type="Gene3D" id="3.10.28.10">
    <property type="entry name" value="Homing endonucleases"/>
    <property type="match status" value="1"/>
</dbReference>
<dbReference type="Proteomes" id="UP000597507">
    <property type="component" value="Unassembled WGS sequence"/>
</dbReference>
<dbReference type="InterPro" id="IPR046453">
    <property type="entry name" value="GpA_ATPase"/>
</dbReference>
<feature type="domain" description="DOD-type homing endonuclease" evidence="4">
    <location>
        <begin position="213"/>
        <end position="357"/>
    </location>
</feature>
<dbReference type="InterPro" id="IPR036844">
    <property type="entry name" value="Hint_dom_sf"/>
</dbReference>
<keyword evidence="6" id="KW-1185">Reference proteome</keyword>
<dbReference type="InterPro" id="IPR030934">
    <property type="entry name" value="Intein_C"/>
</dbReference>
<evidence type="ECO:0000259" key="4">
    <source>
        <dbReference type="PROSITE" id="PS50819"/>
    </source>
</evidence>
<name>A0A8J3ED48_9PROT</name>
<dbReference type="AlphaFoldDB" id="A0A8J3ED48"/>
<evidence type="ECO:0000256" key="3">
    <source>
        <dbReference type="SAM" id="MobiDB-lite"/>
    </source>
</evidence>
<sequence length="1016" mass="113187">MAGEHLLEELGRFEGDAEILQAWRDGMAPEPALLVSEWADRHRVLGSRGSAEPGPWRTARTPYLREIMDALSPAHPARRVVFMKGAQVGGPLALDTAIPTAEGWATMGALVVGDTLFDEAGRPCRVTGVSPIMIGRDCYGVTFDDGTRIVCDGDHRWPVWDFTDAERPVRRTLHTRDMVGRTQLGGGKRRRYAVDCCQPVELPDQDLLIHPYVLGVWLGDGSATMNHISVHEEDAEVADHLRACGVDAIFRLPAWRKGRCGNIVIDPTFRLVDDGVTPARIQHRSRFTMRLRMLDVLENKHVPAAYLRASRAQRLELIRGLMDSDGTISPDGKRCEFSNTDPGLIEGMVELLRSLGYKPTIYRVASRQKVINGTDRACLGYSRVSWTAYREEPMFRLSRKVARMRSVERGRPLKSRRRRIVSIEPVESVPVRCIEVDSPSHLYLCGEGWIPTHNTECGNNWIGYVIHHAPGPMLAVQPTTELAKRFSDQRIDPLVEETPAIRERVAPARSRDSGNRQLSKEFPGGQLVMTGANSAVGLRSMSARFLFLDEIDAYPGDVEGEGDPIALAEARARTFGWRRKMLLVSTPTIAGLSRIEREYLATDQRRYFVPCPHCGAMQWLRFERLVWNEGAPDTARYLCEACDAPIGEQHKATMLAAGEWRATATATDPHAIGFHISALYSPPGWMPWSEIARLWLAAQGDDRAIKTFRNTVLGETWQEAGEAPDWRRLYDRREHWPVGSVPADGLLLTAGVDVQRDRLEASIWAWGQDRQSWLVEHRVLAGNPFEAAVWDELRQLLGETWRHASGHRLPIAMAAIDSGDGMTTAEVYAFVRRAGSGRAIAVKGQDGLRAAVGQPAATEVRRQGRKLGGLKVWPVGSSFLKAETYGWLKLDRPTEESGEPFPPGYVHLPVHAAGEEFCRQLTAEQLVARAGRNGFRRLEWVKTRERNEALDCRVYARAAAAALGMDGWGEGRWARLADALSLPAAEPTPPTTPDAPAPVATRPRGWLPSHGNRWLR</sequence>
<dbReference type="NCBIfam" id="TIGR01443">
    <property type="entry name" value="intein_Cterm"/>
    <property type="match status" value="1"/>
</dbReference>
<dbReference type="InterPro" id="IPR004860">
    <property type="entry name" value="LAGLIDADG_dom"/>
</dbReference>
<dbReference type="InterPro" id="IPR008866">
    <property type="entry name" value="Phage_lambda_GpA-like"/>
</dbReference>
<dbReference type="SUPFAM" id="SSF55608">
    <property type="entry name" value="Homing endonucleases"/>
    <property type="match status" value="1"/>
</dbReference>
<dbReference type="InterPro" id="IPR046454">
    <property type="entry name" value="GpA_endonuclease"/>
</dbReference>
<dbReference type="Pfam" id="PF20454">
    <property type="entry name" value="GpA_nuclease"/>
    <property type="match status" value="1"/>
</dbReference>
<keyword evidence="1" id="KW-0068">Autocatalytic cleavage</keyword>
<dbReference type="GO" id="GO:0004519">
    <property type="term" value="F:endonuclease activity"/>
    <property type="evidence" value="ECO:0007669"/>
    <property type="project" value="InterPro"/>
</dbReference>
<organism evidence="5 6">
    <name type="scientific">Caldovatus sediminis</name>
    <dbReference type="NCBI Taxonomy" id="2041189"/>
    <lineage>
        <taxon>Bacteria</taxon>
        <taxon>Pseudomonadati</taxon>
        <taxon>Pseudomonadota</taxon>
        <taxon>Alphaproteobacteria</taxon>
        <taxon>Acetobacterales</taxon>
        <taxon>Roseomonadaceae</taxon>
        <taxon>Caldovatus</taxon>
    </lineage>
</organism>
<dbReference type="Pfam" id="PF14528">
    <property type="entry name" value="LAGLIDADG_3"/>
    <property type="match status" value="1"/>
</dbReference>
<dbReference type="InterPro" id="IPR004042">
    <property type="entry name" value="Intein_endonuc_central"/>
</dbReference>
<reference evidence="5 6" key="1">
    <citation type="journal article" date="2014" name="Int. J. Syst. Evol. Microbiol.">
        <title>Complete genome sequence of Corynebacterium casei LMG S-19264T (=DSM 44701T), isolated from a smear-ripened cheese.</title>
        <authorList>
            <consortium name="US DOE Joint Genome Institute (JGI-PGF)"/>
            <person name="Walter F."/>
            <person name="Albersmeier A."/>
            <person name="Kalinowski J."/>
            <person name="Ruckert C."/>
        </authorList>
    </citation>
    <scope>NUCLEOTIDE SEQUENCE [LARGE SCALE GENOMIC DNA]</scope>
    <source>
        <strain evidence="5 6">CGMCC 1.16330</strain>
    </source>
</reference>
<comment type="caution">
    <text evidence="5">The sequence shown here is derived from an EMBL/GenBank/DDBJ whole genome shotgun (WGS) entry which is preliminary data.</text>
</comment>
<evidence type="ECO:0000313" key="5">
    <source>
        <dbReference type="EMBL" id="GGG39417.1"/>
    </source>
</evidence>
<dbReference type="PROSITE" id="PS50819">
    <property type="entry name" value="INTEIN_ENDONUCLEASE"/>
    <property type="match status" value="1"/>
</dbReference>
<keyword evidence="2" id="KW-0651">Protein splicing</keyword>
<evidence type="ECO:0000256" key="1">
    <source>
        <dbReference type="ARBA" id="ARBA00022813"/>
    </source>
</evidence>
<dbReference type="GO" id="GO:0005524">
    <property type="term" value="F:ATP binding"/>
    <property type="evidence" value="ECO:0007669"/>
    <property type="project" value="InterPro"/>
</dbReference>
<feature type="compositionally biased region" description="Pro residues" evidence="3">
    <location>
        <begin position="986"/>
        <end position="996"/>
    </location>
</feature>
<gene>
    <name evidence="5" type="ORF">GCM10010964_28700</name>
</gene>
<dbReference type="HAMAP" id="MF_04144">
    <property type="entry name" value="TERL_LAMBDA"/>
    <property type="match status" value="1"/>
</dbReference>
<proteinExistence type="inferred from homology"/>
<dbReference type="RefSeq" id="WP_373285201.1">
    <property type="nucleotide sequence ID" value="NZ_BMKS01000008.1"/>
</dbReference>
<evidence type="ECO:0000313" key="6">
    <source>
        <dbReference type="Proteomes" id="UP000597507"/>
    </source>
</evidence>
<evidence type="ECO:0000256" key="2">
    <source>
        <dbReference type="ARBA" id="ARBA00023000"/>
    </source>
</evidence>
<dbReference type="GO" id="GO:0016887">
    <property type="term" value="F:ATP hydrolysis activity"/>
    <property type="evidence" value="ECO:0007669"/>
    <property type="project" value="InterPro"/>
</dbReference>